<evidence type="ECO:0000313" key="2">
    <source>
        <dbReference type="EMBL" id="KAL2631686.1"/>
    </source>
</evidence>
<organism evidence="2 3">
    <name type="scientific">Riccia fluitans</name>
    <dbReference type="NCBI Taxonomy" id="41844"/>
    <lineage>
        <taxon>Eukaryota</taxon>
        <taxon>Viridiplantae</taxon>
        <taxon>Streptophyta</taxon>
        <taxon>Embryophyta</taxon>
        <taxon>Marchantiophyta</taxon>
        <taxon>Marchantiopsida</taxon>
        <taxon>Marchantiidae</taxon>
        <taxon>Marchantiales</taxon>
        <taxon>Ricciaceae</taxon>
        <taxon>Riccia</taxon>
    </lineage>
</organism>
<feature type="region of interest" description="Disordered" evidence="1">
    <location>
        <begin position="1043"/>
        <end position="1069"/>
    </location>
</feature>
<proteinExistence type="predicted"/>
<feature type="compositionally biased region" description="Basic and acidic residues" evidence="1">
    <location>
        <begin position="1514"/>
        <end position="1532"/>
    </location>
</feature>
<protein>
    <submittedName>
        <fullName evidence="2">Uncharacterized protein</fullName>
    </submittedName>
</protein>
<feature type="region of interest" description="Disordered" evidence="1">
    <location>
        <begin position="1694"/>
        <end position="1719"/>
    </location>
</feature>
<feature type="compositionally biased region" description="Polar residues" evidence="1">
    <location>
        <begin position="458"/>
        <end position="467"/>
    </location>
</feature>
<feature type="compositionally biased region" description="Basic and acidic residues" evidence="1">
    <location>
        <begin position="598"/>
        <end position="619"/>
    </location>
</feature>
<dbReference type="EMBL" id="JBHFFA010000004">
    <property type="protein sequence ID" value="KAL2631686.1"/>
    <property type="molecule type" value="Genomic_DNA"/>
</dbReference>
<gene>
    <name evidence="2" type="ORF">R1flu_016372</name>
</gene>
<dbReference type="Proteomes" id="UP001605036">
    <property type="component" value="Unassembled WGS sequence"/>
</dbReference>
<feature type="compositionally biased region" description="Basic and acidic residues" evidence="1">
    <location>
        <begin position="367"/>
        <end position="386"/>
    </location>
</feature>
<feature type="compositionally biased region" description="Basic and acidic residues" evidence="1">
    <location>
        <begin position="446"/>
        <end position="457"/>
    </location>
</feature>
<reference evidence="2 3" key="1">
    <citation type="submission" date="2024-09" db="EMBL/GenBank/DDBJ databases">
        <title>Chromosome-scale assembly of Riccia fluitans.</title>
        <authorList>
            <person name="Paukszto L."/>
            <person name="Sawicki J."/>
            <person name="Karawczyk K."/>
            <person name="Piernik-Szablinska J."/>
            <person name="Szczecinska M."/>
            <person name="Mazdziarz M."/>
        </authorList>
    </citation>
    <scope>NUCLEOTIDE SEQUENCE [LARGE SCALE GENOMIC DNA]</scope>
    <source>
        <strain evidence="2">Rf_01</strain>
        <tissue evidence="2">Aerial parts of the thallus</tissue>
    </source>
</reference>
<feature type="region of interest" description="Disordered" evidence="1">
    <location>
        <begin position="658"/>
        <end position="688"/>
    </location>
</feature>
<evidence type="ECO:0000313" key="3">
    <source>
        <dbReference type="Proteomes" id="UP001605036"/>
    </source>
</evidence>
<feature type="region of interest" description="Disordered" evidence="1">
    <location>
        <begin position="1512"/>
        <end position="1533"/>
    </location>
</feature>
<accession>A0ABD1YM46</accession>
<sequence length="1719" mass="192725">MFRRSAGEMKKCSSGKISGAEHGTYTLTLDQEREAMLQSQRQARQERLLQVRAQEMHLAAKCAGEFRQRRKRDNLKLLQVLKEAWQEEQAKRLAALEADYVNRCEGIGQSYAAAHLLAGSSGDQKVHEAEVDELWRKLRFQRALQEEKARKQEVLLEKTLAQRRRKILSEASRVERLRTRNFASQARFKVTDEEKIVRENHKEGPEKYLKIDINTNVTSNIIHSRTPASPSGYKDTYFHSRLSVVKDRVSRRTFGSSEDDKETEVDAWEAAESQRKTMEQENERKLQLDEKWERRKAERGQAAAVKLQKIALLGKELAIELEEEQALKRQLQMIEDLTKAVQSPVLRPDTWKRLQSTLSQAELDADCEQKTEESDTKVPDPKDSLRATDLMVPNTASKGESEGVPSSPCVVGDEITAQAFPSNIELKENVDEVRNHELEPEDVATEDVKPAGTKEEQSTNGPSQTQVPDLCTSGATCKYADKNGVGECPHAESAKLLHQRPLPQLAAGGAKAQRDSRSRSKFSSSSTFNRKNGVRKGNKSPEKFEGERKVPTGREQQEAGRYVKELQARSVEIAKDQARPSVGNSGEAVGGKAASPAKEYRAERCTTEAKGEASPRKDSNSWLSNILEKLPWWKCDTSGKEFSGTGVKFQQENFRASGEQADRPYGCETARSVQTPRTKLRNEEPSQEVPAARKNVVFKMETLGSLNTLRDIDWYCEEEKPGPSRTQAKVVFTHEELETLKLELYGTLTGETITSQQKKVILGKEKVVKQGQRGDLKQQQRLNPQIPPHVGEVSVQKSKAFDAEVNQISRYQVTERKSERLKSSQKTRPAGEVNQFLRWQNAETKSEHRKSPTSNLEMEKFVRRHGNKVSNEGANLPDKKIEATAFSGKNHSTAERHEPNQWLPNKGEHSHQKKPSTRDTATQCIFADKECVPVPTGKLCETVEEENEDVKAYIRLPDPSLLQEKGKKSAAYMGPSDEVKTVQSSCVNLDEASDISRSNNENRKFSAPSDKFSAHAVAGQLIKAWRAGKIGGDIHAAFDRARQSRTQVSRKRRAAADTELKGPVSSNFSEASQKLGQLREKMNNSQHKSASKFRKWDVLRPPYRDENQGVSPCEDLDDSKSIPTLNGVHSSLKASNLTTEEECSQFPEKHSSEDSTLRRVEDFVPEARSLDYILGSLSAQVRELDERLQNVTACSIGTPIHRSHYEEQSTTSAPCYLTESTSPADRVNTIPAINSSHSLRVIEGDPEKVKGISVPACEAERVNGAGRDVMAPRKHPFIISQIDSLSYLQNDEKLDGFKPDGYNLQTCDLSPSSKPQVQSPGSSMGICLEDMAELMQEMSSSPACERMRAQLLQDSFLDSLLRRRESERVNVEQDDIKCTQSVNKFRIWDTSCGIKTLNCHQEHKRTEDFSFDLYTDTISNTVDSFGVTNAEKQMGDGTTMLPADAVSEDPSRQAGRISVSSLDLIEAMKLDGNEERSLLSSSVDFSPWNTEIIPDVFTSITNLNKGINYAGSTRESKDDGAKPDQCHLEESSKYQSRNSEFKKKCKAFEKKRLGRAKGNHKKAARKPFNPLALPAKRAPIPKSTTCSLQPGPLKLSKEEIKLTKLSRPKSKLASRSLPDDFHSTVAAEEVQKWLGREAVLALDESKIGRKRSGVNYSSMWRPVTAEDRLPQQRRNMFPAPEMTSLEVTRRQLLDGRSSIMRESNPRSRPASAGVVFSRR</sequence>
<feature type="compositionally biased region" description="Low complexity" evidence="1">
    <location>
        <begin position="521"/>
        <end position="531"/>
    </location>
</feature>
<keyword evidence="3" id="KW-1185">Reference proteome</keyword>
<name>A0ABD1YM46_9MARC</name>
<evidence type="ECO:0000256" key="1">
    <source>
        <dbReference type="SAM" id="MobiDB-lite"/>
    </source>
</evidence>
<feature type="region of interest" description="Disordered" evidence="1">
    <location>
        <begin position="814"/>
        <end position="858"/>
    </location>
</feature>
<feature type="region of interest" description="Disordered" evidence="1">
    <location>
        <begin position="434"/>
        <end position="471"/>
    </location>
</feature>
<feature type="region of interest" description="Disordered" evidence="1">
    <location>
        <begin position="888"/>
        <end position="918"/>
    </location>
</feature>
<feature type="region of interest" description="Disordered" evidence="1">
    <location>
        <begin position="495"/>
        <end position="619"/>
    </location>
</feature>
<feature type="region of interest" description="Disordered" evidence="1">
    <location>
        <begin position="362"/>
        <end position="387"/>
    </location>
</feature>
<feature type="compositionally biased region" description="Basic and acidic residues" evidence="1">
    <location>
        <begin position="539"/>
        <end position="578"/>
    </location>
</feature>
<comment type="caution">
    <text evidence="2">The sequence shown here is derived from an EMBL/GenBank/DDBJ whole genome shotgun (WGS) entry which is preliminary data.</text>
</comment>